<evidence type="ECO:0000256" key="1">
    <source>
        <dbReference type="SAM" id="MobiDB-lite"/>
    </source>
</evidence>
<protein>
    <submittedName>
        <fullName evidence="2">Uncharacterized protein</fullName>
    </submittedName>
</protein>
<feature type="region of interest" description="Disordered" evidence="1">
    <location>
        <begin position="1"/>
        <end position="24"/>
    </location>
</feature>
<name>A0ABD2YMT4_9GENT</name>
<gene>
    <name evidence="2" type="ORF">ACH5RR_032235</name>
</gene>
<proteinExistence type="predicted"/>
<evidence type="ECO:0000313" key="3">
    <source>
        <dbReference type="Proteomes" id="UP001630127"/>
    </source>
</evidence>
<evidence type="ECO:0000313" key="2">
    <source>
        <dbReference type="EMBL" id="KAL3506853.1"/>
    </source>
</evidence>
<reference evidence="2 3" key="1">
    <citation type="submission" date="2024-11" db="EMBL/GenBank/DDBJ databases">
        <title>A near-complete genome assembly of Cinchona calisaya.</title>
        <authorList>
            <person name="Lian D.C."/>
            <person name="Zhao X.W."/>
            <person name="Wei L."/>
        </authorList>
    </citation>
    <scope>NUCLEOTIDE SEQUENCE [LARGE SCALE GENOMIC DNA]</scope>
    <source>
        <tissue evidence="2">Nenye</tissue>
    </source>
</reference>
<sequence>MECKARQGTNAMDSKTSTEDGCTQAQKADIPQLINPTKLAVGVLLLEETASKTDSSLNPSNSTAAILVLEDTASMLDSIVPQTAVTNNPNPSEISITYTAATQLNHTLL</sequence>
<dbReference type="EMBL" id="JBJUIK010000013">
    <property type="protein sequence ID" value="KAL3506853.1"/>
    <property type="molecule type" value="Genomic_DNA"/>
</dbReference>
<feature type="compositionally biased region" description="Polar residues" evidence="1">
    <location>
        <begin position="7"/>
        <end position="24"/>
    </location>
</feature>
<keyword evidence="3" id="KW-1185">Reference proteome</keyword>
<comment type="caution">
    <text evidence="2">The sequence shown here is derived from an EMBL/GenBank/DDBJ whole genome shotgun (WGS) entry which is preliminary data.</text>
</comment>
<dbReference type="AlphaFoldDB" id="A0ABD2YMT4"/>
<accession>A0ABD2YMT4</accession>
<organism evidence="2 3">
    <name type="scientific">Cinchona calisaya</name>
    <dbReference type="NCBI Taxonomy" id="153742"/>
    <lineage>
        <taxon>Eukaryota</taxon>
        <taxon>Viridiplantae</taxon>
        <taxon>Streptophyta</taxon>
        <taxon>Embryophyta</taxon>
        <taxon>Tracheophyta</taxon>
        <taxon>Spermatophyta</taxon>
        <taxon>Magnoliopsida</taxon>
        <taxon>eudicotyledons</taxon>
        <taxon>Gunneridae</taxon>
        <taxon>Pentapetalae</taxon>
        <taxon>asterids</taxon>
        <taxon>lamiids</taxon>
        <taxon>Gentianales</taxon>
        <taxon>Rubiaceae</taxon>
        <taxon>Cinchonoideae</taxon>
        <taxon>Cinchoneae</taxon>
        <taxon>Cinchona</taxon>
    </lineage>
</organism>
<dbReference type="Proteomes" id="UP001630127">
    <property type="component" value="Unassembled WGS sequence"/>
</dbReference>